<dbReference type="FunFam" id="1.25.40.10:FF:000184">
    <property type="entry name" value="Pentatricopeptide repeat-containing protein, chloroplastic"/>
    <property type="match status" value="1"/>
</dbReference>
<dbReference type="InParanoid" id="A0A200PTZ4"/>
<name>A0A200PTZ4_MACCD</name>
<dbReference type="FunFam" id="1.25.40.10:FF:000344">
    <property type="entry name" value="Pentatricopeptide repeat-containing protein"/>
    <property type="match status" value="1"/>
</dbReference>
<dbReference type="InterPro" id="IPR046960">
    <property type="entry name" value="PPR_At4g14850-like_plant"/>
</dbReference>
<evidence type="ECO:0000256" key="1">
    <source>
        <dbReference type="ARBA" id="ARBA00022737"/>
    </source>
</evidence>
<dbReference type="InterPro" id="IPR046848">
    <property type="entry name" value="E_motif"/>
</dbReference>
<accession>A0A200PTZ4</accession>
<dbReference type="OMA" id="AYEFISM"/>
<feature type="repeat" description="PPR" evidence="2">
    <location>
        <begin position="238"/>
        <end position="272"/>
    </location>
</feature>
<dbReference type="PANTHER" id="PTHR47926">
    <property type="entry name" value="PENTATRICOPEPTIDE REPEAT-CONTAINING PROTEIN"/>
    <property type="match status" value="1"/>
</dbReference>
<proteinExistence type="predicted"/>
<dbReference type="AlphaFoldDB" id="A0A200PTZ4"/>
<sequence>MLQRLRTKRWTNSSSSLYTCNRRANHLSTSAAVSGDQNGVFTESKSPKISTNWVSDNKLFQKFPRLSLLEGEKCKSLNQLNQLLSYIFVSGLHRNPFVMSRVIYTCVTGLENEEDSEFKRNYGALIFSQIQKPNIFTWNTMIRAFSILGNSSESIIAFQYYVEMLRKGFLPDKYTYPFLLQVCGSNSDLGFEKQVHSHAVVFGFITDLFVQNGLLNAYLVSGYVIDARKLFDEMTERDVVSWTTLISGFLGQGFYEECLLVFTEMMGDEFSVQPNVATVVSVMAACANLGSLDHTWSLHSYLEKSGWVEVDVSVRNSLIDAYSKCGSINCAGQIFHEIQFHRRDTCSWTAIIAGLAMHGFGKEAILFFSQMKRVELVPPDSITFIAVLSACAHAGLVDEGVQIFESMETEYGILPELKHYGCMVDLFGRAGLLEYAYNFMEKMPMEPNLAILGSLLSACRVHDNVKLGEAVLKKIELSCEYRGGSHVLISNMYANKNQWCEVVHVREGFRAEKRNGKPPGRSWIQVKGLVHESGASVSRLWDYGGMN</sequence>
<dbReference type="OrthoDB" id="185373at2759"/>
<dbReference type="PROSITE" id="PS51375">
    <property type="entry name" value="PPR"/>
    <property type="match status" value="4"/>
</dbReference>
<dbReference type="Proteomes" id="UP000195402">
    <property type="component" value="Unassembled WGS sequence"/>
</dbReference>
<reference evidence="3 4" key="1">
    <citation type="journal article" date="2017" name="Mol. Plant">
        <title>The Genome of Medicinal Plant Macleaya cordata Provides New Insights into Benzylisoquinoline Alkaloids Metabolism.</title>
        <authorList>
            <person name="Liu X."/>
            <person name="Liu Y."/>
            <person name="Huang P."/>
            <person name="Ma Y."/>
            <person name="Qing Z."/>
            <person name="Tang Q."/>
            <person name="Cao H."/>
            <person name="Cheng P."/>
            <person name="Zheng Y."/>
            <person name="Yuan Z."/>
            <person name="Zhou Y."/>
            <person name="Liu J."/>
            <person name="Tang Z."/>
            <person name="Zhuo Y."/>
            <person name="Zhang Y."/>
            <person name="Yu L."/>
            <person name="Huang J."/>
            <person name="Yang P."/>
            <person name="Peng Q."/>
            <person name="Zhang J."/>
            <person name="Jiang W."/>
            <person name="Zhang Z."/>
            <person name="Lin K."/>
            <person name="Ro D.K."/>
            <person name="Chen X."/>
            <person name="Xiong X."/>
            <person name="Shang Y."/>
            <person name="Huang S."/>
            <person name="Zeng J."/>
        </authorList>
    </citation>
    <scope>NUCLEOTIDE SEQUENCE [LARGE SCALE GENOMIC DNA]</scope>
    <source>
        <strain evidence="4">cv. BLH2017</strain>
        <tissue evidence="3">Root</tissue>
    </source>
</reference>
<dbReference type="InterPro" id="IPR002885">
    <property type="entry name" value="PPR_rpt"/>
</dbReference>
<feature type="repeat" description="PPR" evidence="2">
    <location>
        <begin position="380"/>
        <end position="410"/>
    </location>
</feature>
<feature type="repeat" description="PPR" evidence="2">
    <location>
        <begin position="134"/>
        <end position="171"/>
    </location>
</feature>
<evidence type="ECO:0000313" key="3">
    <source>
        <dbReference type="EMBL" id="OVA01689.1"/>
    </source>
</evidence>
<evidence type="ECO:0000256" key="2">
    <source>
        <dbReference type="PROSITE-ProRule" id="PRU00708"/>
    </source>
</evidence>
<dbReference type="Gene3D" id="1.25.40.10">
    <property type="entry name" value="Tetratricopeptide repeat domain"/>
    <property type="match status" value="4"/>
</dbReference>
<comment type="caution">
    <text evidence="3">The sequence shown here is derived from an EMBL/GenBank/DDBJ whole genome shotgun (WGS) entry which is preliminary data.</text>
</comment>
<evidence type="ECO:0000313" key="4">
    <source>
        <dbReference type="Proteomes" id="UP000195402"/>
    </source>
</evidence>
<protein>
    <submittedName>
        <fullName evidence="3">Pentatricopeptide repeat</fullName>
    </submittedName>
</protein>
<dbReference type="Pfam" id="PF20431">
    <property type="entry name" value="E_motif"/>
    <property type="match status" value="1"/>
</dbReference>
<gene>
    <name evidence="3" type="ORF">BVC80_9071g4</name>
</gene>
<dbReference type="NCBIfam" id="TIGR00756">
    <property type="entry name" value="PPR"/>
    <property type="match status" value="4"/>
</dbReference>
<dbReference type="EMBL" id="MVGT01004039">
    <property type="protein sequence ID" value="OVA01689.1"/>
    <property type="molecule type" value="Genomic_DNA"/>
</dbReference>
<organism evidence="3 4">
    <name type="scientific">Macleaya cordata</name>
    <name type="common">Five-seeded plume-poppy</name>
    <name type="synonym">Bocconia cordata</name>
    <dbReference type="NCBI Taxonomy" id="56857"/>
    <lineage>
        <taxon>Eukaryota</taxon>
        <taxon>Viridiplantae</taxon>
        <taxon>Streptophyta</taxon>
        <taxon>Embryophyta</taxon>
        <taxon>Tracheophyta</taxon>
        <taxon>Spermatophyta</taxon>
        <taxon>Magnoliopsida</taxon>
        <taxon>Ranunculales</taxon>
        <taxon>Papaveraceae</taxon>
        <taxon>Papaveroideae</taxon>
        <taxon>Macleaya</taxon>
    </lineage>
</organism>
<keyword evidence="1" id="KW-0677">Repeat</keyword>
<dbReference type="GO" id="GO:0003723">
    <property type="term" value="F:RNA binding"/>
    <property type="evidence" value="ECO:0007669"/>
    <property type="project" value="InterPro"/>
</dbReference>
<dbReference type="GO" id="GO:0009451">
    <property type="term" value="P:RNA modification"/>
    <property type="evidence" value="ECO:0007669"/>
    <property type="project" value="InterPro"/>
</dbReference>
<dbReference type="PANTHER" id="PTHR47926:SF411">
    <property type="entry name" value="PENTATRICOPEPTIDE REPEAT-CONTAINING PROTEIN"/>
    <property type="match status" value="1"/>
</dbReference>
<feature type="repeat" description="PPR" evidence="2">
    <location>
        <begin position="344"/>
        <end position="378"/>
    </location>
</feature>
<dbReference type="Pfam" id="PF13041">
    <property type="entry name" value="PPR_2"/>
    <property type="match status" value="1"/>
</dbReference>
<dbReference type="InterPro" id="IPR011990">
    <property type="entry name" value="TPR-like_helical_dom_sf"/>
</dbReference>
<keyword evidence="4" id="KW-1185">Reference proteome</keyword>
<dbReference type="Pfam" id="PF01535">
    <property type="entry name" value="PPR"/>
    <property type="match status" value="6"/>
</dbReference>